<accession>A0A451A623</accession>
<feature type="transmembrane region" description="Helical" evidence="1">
    <location>
        <begin position="62"/>
        <end position="82"/>
    </location>
</feature>
<proteinExistence type="predicted"/>
<keyword evidence="1" id="KW-1133">Transmembrane helix</keyword>
<keyword evidence="1" id="KW-0812">Transmembrane</keyword>
<organism evidence="2">
    <name type="scientific">Candidatus Kentrum sp. UNK</name>
    <dbReference type="NCBI Taxonomy" id="2126344"/>
    <lineage>
        <taxon>Bacteria</taxon>
        <taxon>Pseudomonadati</taxon>
        <taxon>Pseudomonadota</taxon>
        <taxon>Gammaproteobacteria</taxon>
        <taxon>Candidatus Kentrum</taxon>
    </lineage>
</organism>
<dbReference type="EMBL" id="CAADGD010000010">
    <property type="protein sequence ID" value="VFK69105.1"/>
    <property type="molecule type" value="Genomic_DNA"/>
</dbReference>
<evidence type="ECO:0008006" key="4">
    <source>
        <dbReference type="Google" id="ProtNLM"/>
    </source>
</evidence>
<reference evidence="2" key="1">
    <citation type="submission" date="2019-02" db="EMBL/GenBank/DDBJ databases">
        <authorList>
            <person name="Gruber-Vodicka R. H."/>
            <person name="Seah K. B. B."/>
        </authorList>
    </citation>
    <scope>NUCLEOTIDE SEQUENCE</scope>
    <source>
        <strain evidence="3">BECK_BY19</strain>
        <strain evidence="2">BECK_BY8</strain>
    </source>
</reference>
<evidence type="ECO:0000313" key="2">
    <source>
        <dbReference type="EMBL" id="VFK61479.1"/>
    </source>
</evidence>
<sequence length="171" mass="19888">MFHEEIEKIDMEKSLQNEFREYVWKYFSPHAEQRLKTFHFFVILSVVLTGAILTITKEAGNISYAAPLAYLLAFFAFIFWKLDVRNKELIKHGENALKNLETCFEILNHEKEQKVVRLFMDEERKTNIKPRFPKALLFSAHMSYSNCFNAVFCVFGVGGCILGTMFVLTGV</sequence>
<name>A0A451A623_9GAMM</name>
<keyword evidence="1" id="KW-0472">Membrane</keyword>
<evidence type="ECO:0000313" key="3">
    <source>
        <dbReference type="EMBL" id="VFK69105.1"/>
    </source>
</evidence>
<gene>
    <name evidence="2" type="ORF">BECKUNK1418G_GA0071005_101743</name>
    <name evidence="3" type="ORF">BECKUNK1418H_GA0071006_101026</name>
</gene>
<feature type="transmembrane region" description="Helical" evidence="1">
    <location>
        <begin position="38"/>
        <end position="56"/>
    </location>
</feature>
<evidence type="ECO:0000256" key="1">
    <source>
        <dbReference type="SAM" id="Phobius"/>
    </source>
</evidence>
<dbReference type="EMBL" id="CAADFZ010000017">
    <property type="protein sequence ID" value="VFK61479.1"/>
    <property type="molecule type" value="Genomic_DNA"/>
</dbReference>
<dbReference type="AlphaFoldDB" id="A0A451A623"/>
<protein>
    <recommendedName>
        <fullName evidence="4">SMODS and SLOG-associating 2TM effector domain-containing protein</fullName>
    </recommendedName>
</protein>
<feature type="transmembrane region" description="Helical" evidence="1">
    <location>
        <begin position="147"/>
        <end position="168"/>
    </location>
</feature>